<name>A0AAD5WJN6_PARTN</name>
<protein>
    <submittedName>
        <fullName evidence="2">Uncharacterized protein</fullName>
    </submittedName>
</protein>
<sequence>MAKSGYICGMMVFTFLLCLSICSAQEDVEDKFEELPVGQEKFIYFGITEFSVPVQMAYTTNPIVAQKFSLPTSIDKARSCMRGLVTQSFQNELEEQRRKTDTSVDMTNRALGRLDYKLYYTPIRCNIVYSSLPIGGFNPNTKGCIISDEKVVKDICQKECKPNIIVGEIVTRNAVMAKWTKEKWSNILSTLCRGLKTGPYGKYFKDVRVSIL</sequence>
<evidence type="ECO:0000313" key="3">
    <source>
        <dbReference type="Proteomes" id="UP001196413"/>
    </source>
</evidence>
<keyword evidence="3" id="KW-1185">Reference proteome</keyword>
<dbReference type="AlphaFoldDB" id="A0AAD5WJN6"/>
<gene>
    <name evidence="2" type="ORF">KIN20_034366</name>
</gene>
<keyword evidence="1" id="KW-0732">Signal</keyword>
<comment type="caution">
    <text evidence="2">The sequence shown here is derived from an EMBL/GenBank/DDBJ whole genome shotgun (WGS) entry which is preliminary data.</text>
</comment>
<reference evidence="2" key="1">
    <citation type="submission" date="2021-06" db="EMBL/GenBank/DDBJ databases">
        <title>Parelaphostrongylus tenuis whole genome reference sequence.</title>
        <authorList>
            <person name="Garwood T.J."/>
            <person name="Larsen P.A."/>
            <person name="Fountain-Jones N.M."/>
            <person name="Garbe J.R."/>
            <person name="Macchietto M.G."/>
            <person name="Kania S.A."/>
            <person name="Gerhold R.W."/>
            <person name="Richards J.E."/>
            <person name="Wolf T.M."/>
        </authorList>
    </citation>
    <scope>NUCLEOTIDE SEQUENCE</scope>
    <source>
        <strain evidence="2">MNPRO001-30</strain>
        <tissue evidence="2">Meninges</tissue>
    </source>
</reference>
<feature type="signal peptide" evidence="1">
    <location>
        <begin position="1"/>
        <end position="24"/>
    </location>
</feature>
<evidence type="ECO:0000313" key="2">
    <source>
        <dbReference type="EMBL" id="KAJ1372260.1"/>
    </source>
</evidence>
<dbReference type="EMBL" id="JAHQIW010007117">
    <property type="protein sequence ID" value="KAJ1372260.1"/>
    <property type="molecule type" value="Genomic_DNA"/>
</dbReference>
<feature type="chain" id="PRO_5042233554" evidence="1">
    <location>
        <begin position="25"/>
        <end position="212"/>
    </location>
</feature>
<evidence type="ECO:0000256" key="1">
    <source>
        <dbReference type="SAM" id="SignalP"/>
    </source>
</evidence>
<proteinExistence type="predicted"/>
<accession>A0AAD5WJN6</accession>
<dbReference type="Proteomes" id="UP001196413">
    <property type="component" value="Unassembled WGS sequence"/>
</dbReference>
<organism evidence="2 3">
    <name type="scientific">Parelaphostrongylus tenuis</name>
    <name type="common">Meningeal worm</name>
    <dbReference type="NCBI Taxonomy" id="148309"/>
    <lineage>
        <taxon>Eukaryota</taxon>
        <taxon>Metazoa</taxon>
        <taxon>Ecdysozoa</taxon>
        <taxon>Nematoda</taxon>
        <taxon>Chromadorea</taxon>
        <taxon>Rhabditida</taxon>
        <taxon>Rhabditina</taxon>
        <taxon>Rhabditomorpha</taxon>
        <taxon>Strongyloidea</taxon>
        <taxon>Metastrongylidae</taxon>
        <taxon>Parelaphostrongylus</taxon>
    </lineage>
</organism>